<proteinExistence type="predicted"/>
<dbReference type="InterPro" id="IPR029032">
    <property type="entry name" value="AhpD-like"/>
</dbReference>
<dbReference type="RefSeq" id="WP_246395319.1">
    <property type="nucleotide sequence ID" value="NZ_JACHIJ010000002.1"/>
</dbReference>
<organism evidence="1 2">
    <name type="scientific">Afipia massiliensis</name>
    <dbReference type="NCBI Taxonomy" id="211460"/>
    <lineage>
        <taxon>Bacteria</taxon>
        <taxon>Pseudomonadati</taxon>
        <taxon>Pseudomonadota</taxon>
        <taxon>Alphaproteobacteria</taxon>
        <taxon>Hyphomicrobiales</taxon>
        <taxon>Nitrobacteraceae</taxon>
        <taxon>Afipia</taxon>
    </lineage>
</organism>
<name>A0A840N1M3_9BRAD</name>
<dbReference type="GO" id="GO:0004601">
    <property type="term" value="F:peroxidase activity"/>
    <property type="evidence" value="ECO:0007669"/>
    <property type="project" value="UniProtKB-KW"/>
</dbReference>
<keyword evidence="1" id="KW-0560">Oxidoreductase</keyword>
<dbReference type="EMBL" id="JACHIJ010000002">
    <property type="protein sequence ID" value="MBB5051818.1"/>
    <property type="molecule type" value="Genomic_DNA"/>
</dbReference>
<dbReference type="AlphaFoldDB" id="A0A840N1M3"/>
<dbReference type="Gene3D" id="1.20.1290.10">
    <property type="entry name" value="AhpD-like"/>
    <property type="match status" value="1"/>
</dbReference>
<gene>
    <name evidence="1" type="ORF">HNQ36_001772</name>
</gene>
<keyword evidence="1" id="KW-0575">Peroxidase</keyword>
<dbReference type="Proteomes" id="UP000521227">
    <property type="component" value="Unassembled WGS sequence"/>
</dbReference>
<reference evidence="1 2" key="1">
    <citation type="submission" date="2020-08" db="EMBL/GenBank/DDBJ databases">
        <title>Genomic Encyclopedia of Type Strains, Phase IV (KMG-IV): sequencing the most valuable type-strain genomes for metagenomic binning, comparative biology and taxonomic classification.</title>
        <authorList>
            <person name="Goeker M."/>
        </authorList>
    </citation>
    <scope>NUCLEOTIDE SEQUENCE [LARGE SCALE GENOMIC DNA]</scope>
    <source>
        <strain evidence="1 2">DSM 17498</strain>
    </source>
</reference>
<accession>A0A840N1M3</accession>
<comment type="caution">
    <text evidence="1">The sequence shown here is derived from an EMBL/GenBank/DDBJ whole genome shotgun (WGS) entry which is preliminary data.</text>
</comment>
<evidence type="ECO:0000313" key="1">
    <source>
        <dbReference type="EMBL" id="MBB5051818.1"/>
    </source>
</evidence>
<evidence type="ECO:0000313" key="2">
    <source>
        <dbReference type="Proteomes" id="UP000521227"/>
    </source>
</evidence>
<dbReference type="SUPFAM" id="SSF69118">
    <property type="entry name" value="AhpD-like"/>
    <property type="match status" value="1"/>
</dbReference>
<protein>
    <submittedName>
        <fullName evidence="1">AhpD family alkylhydroperoxidase</fullName>
    </submittedName>
</protein>
<sequence>MIAAYVSGLNSCRYCHGVRTATAERLGVPQGAVAALLADDAQTDIPAKMRLVLAVAVKLTERSDSVTKSDVNAVFAVDGTAKRTTTSSRRWRSSTI</sequence>